<dbReference type="Gene3D" id="3.40.50.1010">
    <property type="entry name" value="5'-nuclease"/>
    <property type="match status" value="1"/>
</dbReference>
<evidence type="ECO:0000256" key="6">
    <source>
        <dbReference type="HAMAP-Rule" id="MF_00265"/>
    </source>
</evidence>
<comment type="caution">
    <text evidence="6">Lacks conserved residue(s) required for the propagation of feature annotation.</text>
</comment>
<dbReference type="EC" id="3.1.-.-" evidence="6"/>
<keyword evidence="6" id="KW-0800">Toxin</keyword>
<evidence type="ECO:0000256" key="3">
    <source>
        <dbReference type="ARBA" id="ARBA00022723"/>
    </source>
</evidence>
<proteinExistence type="inferred from homology"/>
<dbReference type="CDD" id="cd09873">
    <property type="entry name" value="PIN_Pae0151-like"/>
    <property type="match status" value="1"/>
</dbReference>
<gene>
    <name evidence="6" type="primary">vapC</name>
    <name evidence="8" type="ORF">NF557_03785</name>
</gene>
<accession>A0ABY4YJS8</accession>
<sequence>MDASAIVDLVIDAPAGRAVARQLRDGGEAWAPELLQVEVASALWRLNRAGALADDEATQAMSDALAVPLELVSHLLLGQRAWGLRQGLRISGAYYVALAEHLGAPLLTTDQRLARAARGISVTAVT</sequence>
<dbReference type="Pfam" id="PF01850">
    <property type="entry name" value="PIN"/>
    <property type="match status" value="1"/>
</dbReference>
<evidence type="ECO:0000313" key="9">
    <source>
        <dbReference type="Proteomes" id="UP001056535"/>
    </source>
</evidence>
<dbReference type="InterPro" id="IPR051619">
    <property type="entry name" value="TypeII_TA_RNase_PINc/VapC"/>
</dbReference>
<protein>
    <recommendedName>
        <fullName evidence="6">Ribonuclease VapC</fullName>
        <shortName evidence="6">RNase VapC</shortName>
        <ecNumber evidence="6">3.1.-.-</ecNumber>
    </recommendedName>
    <alternativeName>
        <fullName evidence="6">Toxin VapC</fullName>
    </alternativeName>
</protein>
<dbReference type="EMBL" id="CP099490">
    <property type="protein sequence ID" value="USQ77050.1"/>
    <property type="molecule type" value="Genomic_DNA"/>
</dbReference>
<keyword evidence="9" id="KW-1185">Reference proteome</keyword>
<reference evidence="8" key="1">
    <citation type="submission" date="2022-06" db="EMBL/GenBank/DDBJ databases">
        <title>Ornithinimicrobium JY.X270.</title>
        <authorList>
            <person name="Huang Y."/>
        </authorList>
    </citation>
    <scope>NUCLEOTIDE SEQUENCE</scope>
    <source>
        <strain evidence="8">JY.X270</strain>
    </source>
</reference>
<feature type="domain" description="PIN" evidence="7">
    <location>
        <begin position="2"/>
        <end position="118"/>
    </location>
</feature>
<keyword evidence="2 6" id="KW-0540">Nuclease</keyword>
<dbReference type="RefSeq" id="WP_252621748.1">
    <property type="nucleotide sequence ID" value="NZ_CP099490.1"/>
</dbReference>
<keyword evidence="1 6" id="KW-1277">Toxin-antitoxin system</keyword>
<dbReference type="InterPro" id="IPR044153">
    <property type="entry name" value="PIN_Pae0151-like"/>
</dbReference>
<keyword evidence="5 6" id="KW-0460">Magnesium</keyword>
<dbReference type="InterPro" id="IPR029060">
    <property type="entry name" value="PIN-like_dom_sf"/>
</dbReference>
<dbReference type="PANTHER" id="PTHR35901:SF1">
    <property type="entry name" value="EXONUCLEASE VAPC9"/>
    <property type="match status" value="1"/>
</dbReference>
<feature type="binding site" evidence="6">
    <location>
        <position position="2"/>
    </location>
    <ligand>
        <name>Mg(2+)</name>
        <dbReference type="ChEBI" id="CHEBI:18420"/>
    </ligand>
</feature>
<dbReference type="SUPFAM" id="SSF88723">
    <property type="entry name" value="PIN domain-like"/>
    <property type="match status" value="1"/>
</dbReference>
<comment type="cofactor">
    <cofactor evidence="6">
        <name>Mg(2+)</name>
        <dbReference type="ChEBI" id="CHEBI:18420"/>
    </cofactor>
</comment>
<organism evidence="8 9">
    <name type="scientific">Ornithinimicrobium cryptoxanthini</name>
    <dbReference type="NCBI Taxonomy" id="2934161"/>
    <lineage>
        <taxon>Bacteria</taxon>
        <taxon>Bacillati</taxon>
        <taxon>Actinomycetota</taxon>
        <taxon>Actinomycetes</taxon>
        <taxon>Micrococcales</taxon>
        <taxon>Ornithinimicrobiaceae</taxon>
        <taxon>Ornithinimicrobium</taxon>
    </lineage>
</organism>
<dbReference type="InterPro" id="IPR022907">
    <property type="entry name" value="VapC_family"/>
</dbReference>
<dbReference type="InterPro" id="IPR002716">
    <property type="entry name" value="PIN_dom"/>
</dbReference>
<keyword evidence="3 6" id="KW-0479">Metal-binding</keyword>
<evidence type="ECO:0000256" key="1">
    <source>
        <dbReference type="ARBA" id="ARBA00022649"/>
    </source>
</evidence>
<dbReference type="HAMAP" id="MF_00265">
    <property type="entry name" value="VapC_Nob1"/>
    <property type="match status" value="1"/>
</dbReference>
<comment type="function">
    <text evidence="6">Toxic component of a toxin-antitoxin (TA) system. An RNase.</text>
</comment>
<evidence type="ECO:0000256" key="4">
    <source>
        <dbReference type="ARBA" id="ARBA00022801"/>
    </source>
</evidence>
<keyword evidence="4 6" id="KW-0378">Hydrolase</keyword>
<evidence type="ECO:0000256" key="2">
    <source>
        <dbReference type="ARBA" id="ARBA00022722"/>
    </source>
</evidence>
<evidence type="ECO:0000259" key="7">
    <source>
        <dbReference type="Pfam" id="PF01850"/>
    </source>
</evidence>
<evidence type="ECO:0000256" key="5">
    <source>
        <dbReference type="ARBA" id="ARBA00022842"/>
    </source>
</evidence>
<comment type="similarity">
    <text evidence="6">Belongs to the PINc/VapC protein family.</text>
</comment>
<name>A0ABY4YJS8_9MICO</name>
<dbReference type="Proteomes" id="UP001056535">
    <property type="component" value="Chromosome"/>
</dbReference>
<evidence type="ECO:0000313" key="8">
    <source>
        <dbReference type="EMBL" id="USQ77050.1"/>
    </source>
</evidence>
<dbReference type="PANTHER" id="PTHR35901">
    <property type="entry name" value="RIBONUCLEASE VAPC3"/>
    <property type="match status" value="1"/>
</dbReference>